<protein>
    <recommendedName>
        <fullName evidence="2">Ig-like domain-containing protein</fullName>
    </recommendedName>
</protein>
<feature type="domain" description="Ig-like" evidence="2">
    <location>
        <begin position="214"/>
        <end position="315"/>
    </location>
</feature>
<dbReference type="SUPFAM" id="SSF48726">
    <property type="entry name" value="Immunoglobulin"/>
    <property type="match status" value="2"/>
</dbReference>
<gene>
    <name evidence="3" type="ORF">LSTR_LSTR003849</name>
</gene>
<dbReference type="PANTHER" id="PTHR23279:SF3">
    <property type="entry name" value="DEFECTIVE PROBOSCIS EXTENSION RESPONSE 18"/>
    <property type="match status" value="1"/>
</dbReference>
<proteinExistence type="predicted"/>
<feature type="signal peptide" evidence="1">
    <location>
        <begin position="1"/>
        <end position="24"/>
    </location>
</feature>
<dbReference type="Proteomes" id="UP000291343">
    <property type="component" value="Unassembled WGS sequence"/>
</dbReference>
<sequence length="355" mass="39343">MSRVAGKMAATFCLLFVFLVLVAAENDTIVYDVTTLLSNINDTEEWEQEMTSLVTSPPTTTSTTTMTTTTTTMTTTTSTTMTTTTVVTTRLPRPTFVLPPRPHNSRWGPYFEDGPDPVNITATVGSTIRMDCKLGMLHDKTVSWLRRKTDSIQLLTVGRLAYSSDQRITLSFRYPSNWRLEILFVNRRDDGLYECQVATHPPLVKQVFLKVSAPEVKITDEARHEVTERYYKAGSVVQLTCKAVQVEAVGEDETMIWWRESEPLTKGVSINRTVAGSIASTLTIKHAQKRDSGNYTCSLGRQAFTSVLVHVLNVSIAGELPAAVHDGSSGTVTSRLFATWHLALSSLVVAHNMCR</sequence>
<name>A0A482XFE9_LAOST</name>
<accession>A0A482XFE9</accession>
<keyword evidence="4" id="KW-1185">Reference proteome</keyword>
<evidence type="ECO:0000259" key="2">
    <source>
        <dbReference type="PROSITE" id="PS50835"/>
    </source>
</evidence>
<dbReference type="Pfam" id="PF13927">
    <property type="entry name" value="Ig_3"/>
    <property type="match status" value="1"/>
</dbReference>
<dbReference type="SMART" id="SM00409">
    <property type="entry name" value="IG"/>
    <property type="match status" value="2"/>
</dbReference>
<dbReference type="STRING" id="195883.A0A482XFE9"/>
<dbReference type="InterPro" id="IPR013783">
    <property type="entry name" value="Ig-like_fold"/>
</dbReference>
<dbReference type="InterPro" id="IPR013098">
    <property type="entry name" value="Ig_I-set"/>
</dbReference>
<organism evidence="3 4">
    <name type="scientific">Laodelphax striatellus</name>
    <name type="common">Small brown planthopper</name>
    <name type="synonym">Delphax striatella</name>
    <dbReference type="NCBI Taxonomy" id="195883"/>
    <lineage>
        <taxon>Eukaryota</taxon>
        <taxon>Metazoa</taxon>
        <taxon>Ecdysozoa</taxon>
        <taxon>Arthropoda</taxon>
        <taxon>Hexapoda</taxon>
        <taxon>Insecta</taxon>
        <taxon>Pterygota</taxon>
        <taxon>Neoptera</taxon>
        <taxon>Paraneoptera</taxon>
        <taxon>Hemiptera</taxon>
        <taxon>Auchenorrhyncha</taxon>
        <taxon>Fulgoroidea</taxon>
        <taxon>Delphacidae</taxon>
        <taxon>Criomorphinae</taxon>
        <taxon>Laodelphax</taxon>
    </lineage>
</organism>
<dbReference type="Pfam" id="PF07679">
    <property type="entry name" value="I-set"/>
    <property type="match status" value="1"/>
</dbReference>
<dbReference type="GO" id="GO:0032589">
    <property type="term" value="C:neuron projection membrane"/>
    <property type="evidence" value="ECO:0007669"/>
    <property type="project" value="TreeGrafter"/>
</dbReference>
<dbReference type="PROSITE" id="PS50835">
    <property type="entry name" value="IG_LIKE"/>
    <property type="match status" value="2"/>
</dbReference>
<dbReference type="InterPro" id="IPR036179">
    <property type="entry name" value="Ig-like_dom_sf"/>
</dbReference>
<dbReference type="SMART" id="SM00408">
    <property type="entry name" value="IGc2"/>
    <property type="match status" value="2"/>
</dbReference>
<dbReference type="InterPro" id="IPR003599">
    <property type="entry name" value="Ig_sub"/>
</dbReference>
<dbReference type="Gene3D" id="2.60.40.10">
    <property type="entry name" value="Immunoglobulins"/>
    <property type="match status" value="2"/>
</dbReference>
<evidence type="ECO:0000256" key="1">
    <source>
        <dbReference type="SAM" id="SignalP"/>
    </source>
</evidence>
<dbReference type="InParanoid" id="A0A482XFE9"/>
<evidence type="ECO:0000313" key="3">
    <source>
        <dbReference type="EMBL" id="RZF44209.1"/>
    </source>
</evidence>
<dbReference type="InterPro" id="IPR003598">
    <property type="entry name" value="Ig_sub2"/>
</dbReference>
<evidence type="ECO:0000313" key="4">
    <source>
        <dbReference type="Proteomes" id="UP000291343"/>
    </source>
</evidence>
<dbReference type="GO" id="GO:0050808">
    <property type="term" value="P:synapse organization"/>
    <property type="evidence" value="ECO:0007669"/>
    <property type="project" value="TreeGrafter"/>
</dbReference>
<dbReference type="OrthoDB" id="6354602at2759"/>
<dbReference type="FunFam" id="2.60.40.10:FF:001606">
    <property type="entry name" value="uncharacterized protein LOC108091111"/>
    <property type="match status" value="1"/>
</dbReference>
<feature type="domain" description="Ig-like" evidence="2">
    <location>
        <begin position="109"/>
        <end position="197"/>
    </location>
</feature>
<dbReference type="CDD" id="cd00096">
    <property type="entry name" value="Ig"/>
    <property type="match status" value="1"/>
</dbReference>
<reference evidence="3 4" key="1">
    <citation type="journal article" date="2017" name="Gigascience">
        <title>Genome sequence of the small brown planthopper, Laodelphax striatellus.</title>
        <authorList>
            <person name="Zhu J."/>
            <person name="Jiang F."/>
            <person name="Wang X."/>
            <person name="Yang P."/>
            <person name="Bao Y."/>
            <person name="Zhao W."/>
            <person name="Wang W."/>
            <person name="Lu H."/>
            <person name="Wang Q."/>
            <person name="Cui N."/>
            <person name="Li J."/>
            <person name="Chen X."/>
            <person name="Luo L."/>
            <person name="Yu J."/>
            <person name="Kang L."/>
            <person name="Cui F."/>
        </authorList>
    </citation>
    <scope>NUCLEOTIDE SEQUENCE [LARGE SCALE GENOMIC DNA]</scope>
    <source>
        <strain evidence="3">Lst14</strain>
    </source>
</reference>
<dbReference type="InterPro" id="IPR007110">
    <property type="entry name" value="Ig-like_dom"/>
</dbReference>
<dbReference type="InterPro" id="IPR037448">
    <property type="entry name" value="Zig-8"/>
</dbReference>
<keyword evidence="1" id="KW-0732">Signal</keyword>
<dbReference type="SMR" id="A0A482XFE9"/>
<dbReference type="PANTHER" id="PTHR23279">
    <property type="entry name" value="DEFECTIVE PROBOSCIS EXTENSION RESPONSE DPR -RELATED"/>
    <property type="match status" value="1"/>
</dbReference>
<comment type="caution">
    <text evidence="3">The sequence shown here is derived from an EMBL/GenBank/DDBJ whole genome shotgun (WGS) entry which is preliminary data.</text>
</comment>
<feature type="chain" id="PRO_5019773702" description="Ig-like domain-containing protein" evidence="1">
    <location>
        <begin position="25"/>
        <end position="355"/>
    </location>
</feature>
<dbReference type="AlphaFoldDB" id="A0A482XFE9"/>
<dbReference type="EMBL" id="QKKF02011224">
    <property type="protein sequence ID" value="RZF44209.1"/>
    <property type="molecule type" value="Genomic_DNA"/>
</dbReference>